<evidence type="ECO:0000313" key="5">
    <source>
        <dbReference type="Proteomes" id="UP000007842"/>
    </source>
</evidence>
<dbReference type="PANTHER" id="PTHR36852">
    <property type="entry name" value="PROTEIN GVPL 2"/>
    <property type="match status" value="1"/>
</dbReference>
<dbReference type="InterPro" id="IPR009430">
    <property type="entry name" value="GvpL/GvpF"/>
</dbReference>
<protein>
    <submittedName>
        <fullName evidence="4">Putative gas vesicle synthesis protein</fullName>
    </submittedName>
</protein>
<dbReference type="AlphaFoldDB" id="F8JX43"/>
<sequence>MTAYVYGIARAGGEVLPEEVTGIGDPPRPVRTVEHAGLVALVSECAEAPRAKRRDLVAHQRVLTRAAECGPVLPLRFGSLSQDEETLRGVLADRADHYRERLAALDGRSEYHVKAEHDEDALLRDILREDPAVRERNAANRAAGGGSYQDRLRLGELVARAVEERRARDAEYLRGELAPLGEDVVAVDGWPAGLSLLAGREVTGPLSAALDRIQADRPRLRLKVTGPLPPYSFVEPRSGAA</sequence>
<evidence type="ECO:0000256" key="1">
    <source>
        <dbReference type="ARBA" id="ARBA00022987"/>
    </source>
</evidence>
<accession>G8WN37</accession>
<accession>F8JX43</accession>
<dbReference type="RefSeq" id="WP_014141716.1">
    <property type="nucleotide sequence ID" value="NC_016111.1"/>
</dbReference>
<dbReference type="Proteomes" id="UP000007842">
    <property type="component" value="Chromosome"/>
</dbReference>
<dbReference type="PATRIC" id="fig|1003195.11.peg.2536"/>
<evidence type="ECO:0000256" key="2">
    <source>
        <dbReference type="ARBA" id="ARBA00035108"/>
    </source>
</evidence>
<evidence type="ECO:0000256" key="3">
    <source>
        <dbReference type="ARBA" id="ARBA00035643"/>
    </source>
</evidence>
<reference evidence="5" key="1">
    <citation type="submission" date="2011-12" db="EMBL/GenBank/DDBJ databases">
        <title>Complete genome sequence of Streptomyces cattleya strain DSM 46488.</title>
        <authorList>
            <person name="Ou H.-Y."/>
            <person name="Li P."/>
            <person name="Zhao C."/>
            <person name="O'Hagan D."/>
            <person name="Deng Z."/>
        </authorList>
    </citation>
    <scope>NUCLEOTIDE SEQUENCE [LARGE SCALE GENOMIC DNA]</scope>
    <source>
        <strain evidence="5">ATCC 35852 / DSM 46488 / JCM 4925 / NBRC 14057 / NRRL 8057</strain>
    </source>
</reference>
<name>F8JX43_STREN</name>
<dbReference type="STRING" id="1003195.SCATT_09490"/>
<dbReference type="HOGENOM" id="CLU_065736_3_1_11"/>
<dbReference type="Pfam" id="PF06386">
    <property type="entry name" value="GvpL_GvpF"/>
    <property type="match status" value="1"/>
</dbReference>
<dbReference type="PANTHER" id="PTHR36852:SF1">
    <property type="entry name" value="PROTEIN GVPL 2"/>
    <property type="match status" value="1"/>
</dbReference>
<dbReference type="GO" id="GO:0031412">
    <property type="term" value="P:gas vesicle organization"/>
    <property type="evidence" value="ECO:0007669"/>
    <property type="project" value="InterPro"/>
</dbReference>
<gene>
    <name evidence="4" type="ordered locus">SCATT_09490</name>
</gene>
<dbReference type="EMBL" id="CP003219">
    <property type="protein sequence ID" value="AEW93320.1"/>
    <property type="molecule type" value="Genomic_DNA"/>
</dbReference>
<keyword evidence="1" id="KW-0304">Gas vesicle</keyword>
<comment type="subcellular location">
    <subcellularLocation>
        <location evidence="2">Gas vesicle</location>
    </subcellularLocation>
</comment>
<proteinExistence type="inferred from homology"/>
<dbReference type="eggNOG" id="COG0154">
    <property type="taxonomic scope" value="Bacteria"/>
</dbReference>
<dbReference type="KEGG" id="scy:SCATT_09490"/>
<dbReference type="KEGG" id="sct:SCAT_0948"/>
<dbReference type="GO" id="GO:0031411">
    <property type="term" value="C:gas vesicle"/>
    <property type="evidence" value="ECO:0007669"/>
    <property type="project" value="UniProtKB-SubCell"/>
</dbReference>
<keyword evidence="5" id="KW-1185">Reference proteome</keyword>
<comment type="similarity">
    <text evidence="3">Belongs to the gas vesicle GvpF/GvpL family.</text>
</comment>
<evidence type="ECO:0000313" key="4">
    <source>
        <dbReference type="EMBL" id="AEW93320.1"/>
    </source>
</evidence>
<organism evidence="4 5">
    <name type="scientific">Streptantibioticus cattleyicolor (strain ATCC 35852 / DSM 46488 / JCM 4925 / NBRC 14057 / NRRL 8057)</name>
    <name type="common">Streptomyces cattleya</name>
    <dbReference type="NCBI Taxonomy" id="1003195"/>
    <lineage>
        <taxon>Bacteria</taxon>
        <taxon>Bacillati</taxon>
        <taxon>Actinomycetota</taxon>
        <taxon>Actinomycetes</taxon>
        <taxon>Kitasatosporales</taxon>
        <taxon>Streptomycetaceae</taxon>
        <taxon>Streptantibioticus</taxon>
    </lineage>
</organism>
<dbReference type="OrthoDB" id="4864106at2"/>